<protein>
    <submittedName>
        <fullName evidence="3">AAA family ATPase</fullName>
    </submittedName>
</protein>
<feature type="domain" description="Endonuclease GajA/Old nuclease/RecF-like AAA" evidence="1">
    <location>
        <begin position="124"/>
        <end position="327"/>
    </location>
</feature>
<dbReference type="EMBL" id="JACJTB010000022">
    <property type="protein sequence ID" value="MBD2596000.1"/>
    <property type="molecule type" value="Genomic_DNA"/>
</dbReference>
<evidence type="ECO:0000313" key="3">
    <source>
        <dbReference type="EMBL" id="MBD2596000.1"/>
    </source>
</evidence>
<dbReference type="PANTHER" id="PTHR43581:SF2">
    <property type="entry name" value="EXCINUCLEASE ATPASE SUBUNIT"/>
    <property type="match status" value="1"/>
</dbReference>
<dbReference type="SUPFAM" id="SSF52540">
    <property type="entry name" value="P-loop containing nucleoside triphosphate hydrolases"/>
    <property type="match status" value="1"/>
</dbReference>
<dbReference type="InterPro" id="IPR034139">
    <property type="entry name" value="TOPRIM_OLD"/>
</dbReference>
<organism evidence="3 4">
    <name type="scientific">Nostoc spongiaeforme FACHB-130</name>
    <dbReference type="NCBI Taxonomy" id="1357510"/>
    <lineage>
        <taxon>Bacteria</taxon>
        <taxon>Bacillati</taxon>
        <taxon>Cyanobacteriota</taxon>
        <taxon>Cyanophyceae</taxon>
        <taxon>Nostocales</taxon>
        <taxon>Nostocaceae</taxon>
        <taxon>Nostoc</taxon>
    </lineage>
</organism>
<dbReference type="InterPro" id="IPR041685">
    <property type="entry name" value="AAA_GajA/Old/RecF-like"/>
</dbReference>
<comment type="caution">
    <text evidence="3">The sequence shown here is derived from an EMBL/GenBank/DDBJ whole genome shotgun (WGS) entry which is preliminary data.</text>
</comment>
<dbReference type="Proteomes" id="UP000603457">
    <property type="component" value="Unassembled WGS sequence"/>
</dbReference>
<dbReference type="Pfam" id="PF13175">
    <property type="entry name" value="AAA_15"/>
    <property type="match status" value="2"/>
</dbReference>
<dbReference type="RefSeq" id="WP_190968765.1">
    <property type="nucleotide sequence ID" value="NZ_JACJTB010000022.1"/>
</dbReference>
<dbReference type="Gene3D" id="3.40.50.300">
    <property type="entry name" value="P-loop containing nucleotide triphosphate hydrolases"/>
    <property type="match status" value="1"/>
</dbReference>
<dbReference type="InterPro" id="IPR027417">
    <property type="entry name" value="P-loop_NTPase"/>
</dbReference>
<evidence type="ECO:0000313" key="4">
    <source>
        <dbReference type="Proteomes" id="UP000603457"/>
    </source>
</evidence>
<feature type="domain" description="Endonuclease GajA/Old nuclease/RecF-like AAA" evidence="1">
    <location>
        <begin position="1"/>
        <end position="113"/>
    </location>
</feature>
<feature type="domain" description="OLD protein-like TOPRIM" evidence="2">
    <location>
        <begin position="375"/>
        <end position="440"/>
    </location>
</feature>
<reference evidence="3 4" key="1">
    <citation type="journal article" date="2020" name="ISME J.">
        <title>Comparative genomics reveals insights into cyanobacterial evolution and habitat adaptation.</title>
        <authorList>
            <person name="Chen M.Y."/>
            <person name="Teng W.K."/>
            <person name="Zhao L."/>
            <person name="Hu C.X."/>
            <person name="Zhou Y.K."/>
            <person name="Han B.P."/>
            <person name="Song L.R."/>
            <person name="Shu W.S."/>
        </authorList>
    </citation>
    <scope>NUCLEOTIDE SEQUENCE [LARGE SCALE GENOMIC DNA]</scope>
    <source>
        <strain evidence="3 4">FACHB-130</strain>
    </source>
</reference>
<accession>A0ABR8FYI9</accession>
<gene>
    <name evidence="3" type="ORF">H6G74_16930</name>
</gene>
<dbReference type="CDD" id="cd01026">
    <property type="entry name" value="TOPRIM_OLD"/>
    <property type="match status" value="1"/>
</dbReference>
<name>A0ABR8FYI9_9NOSO</name>
<evidence type="ECO:0000259" key="1">
    <source>
        <dbReference type="Pfam" id="PF13175"/>
    </source>
</evidence>
<dbReference type="Pfam" id="PF20469">
    <property type="entry name" value="OLD-like_TOPRIM"/>
    <property type="match status" value="1"/>
</dbReference>
<dbReference type="PANTHER" id="PTHR43581">
    <property type="entry name" value="ATP/GTP PHOSPHATASE"/>
    <property type="match status" value="1"/>
</dbReference>
<evidence type="ECO:0000259" key="2">
    <source>
        <dbReference type="Pfam" id="PF20469"/>
    </source>
</evidence>
<proteinExistence type="predicted"/>
<dbReference type="InterPro" id="IPR051396">
    <property type="entry name" value="Bact_Antivir_Def_Nuclease"/>
</dbReference>
<sequence>MQILNIHIQNYRNLDGRNLKFYPGTNFIIGENNVGKSNFLDLLNILFNKNSFEEDDFCDTSNFIEILLTFKLSEIEQGIFKDLFDPSNNNLINIVAIQESVDDTIKFKHKESETPIQSNVVKCVNYINYDSSRNPLSDLNFTKNRGVSRILNHIIIKTLEENEDISFLEKEKINELLVPINQTIQRIKSFKDFSIQAIHENNPKDLLAKLILLVDDKEQSLSRLGYGVQFFSLITLSILEKILNIVQKKVNKSLVQDISTSEKCIPILIGLDEPEIHLNPYIQRALVRYLEKIIKNEDNDFKFLLKNLFSIDKLIGQILIVSHSPSILLNNYKQIVRFYKDENGNVGVKSGYEISLDSSIEKQLLKNLPYVKEAFFCRVVILVEGDTELSALNVFSERMKVNLDELGISIIQAGGADSIPGLMSLLNEFSIQNIGVMDRDKQERYNGKENLFFTQGIDFEEDIYDCLDIITYVEYIENELPNESENIRGKLIGTAKSLNITLEPREPIIFQLNNLIQEDIQKLHSKLKIDITKKWRKDKSVLTGQYLASSVNFIPQVYQNIINKSVEFSRNAK</sequence>
<keyword evidence="4" id="KW-1185">Reference proteome</keyword>